<dbReference type="PROSITE" id="PS51755">
    <property type="entry name" value="OMPR_PHOB"/>
    <property type="match status" value="1"/>
</dbReference>
<dbReference type="PROSITE" id="PS50110">
    <property type="entry name" value="RESPONSE_REGULATORY"/>
    <property type="match status" value="1"/>
</dbReference>
<dbReference type="RefSeq" id="WP_222988728.1">
    <property type="nucleotide sequence ID" value="NZ_JAINVV010000003.1"/>
</dbReference>
<dbReference type="InterPro" id="IPR001867">
    <property type="entry name" value="OmpR/PhoB-type_DNA-bd"/>
</dbReference>
<dbReference type="SMART" id="SM00862">
    <property type="entry name" value="Trans_reg_C"/>
    <property type="match status" value="1"/>
</dbReference>
<dbReference type="InterPro" id="IPR011006">
    <property type="entry name" value="CheY-like_superfamily"/>
</dbReference>
<name>A0ABS7PMD2_9SPHN</name>
<feature type="modified residue" description="4-aspartylphosphate" evidence="2">
    <location>
        <position position="54"/>
    </location>
</feature>
<gene>
    <name evidence="6" type="ORF">K7G82_04940</name>
</gene>
<evidence type="ECO:0000313" key="7">
    <source>
        <dbReference type="Proteomes" id="UP000706039"/>
    </source>
</evidence>
<dbReference type="InterPro" id="IPR001789">
    <property type="entry name" value="Sig_transdc_resp-reg_receiver"/>
</dbReference>
<evidence type="ECO:0000259" key="5">
    <source>
        <dbReference type="PROSITE" id="PS51755"/>
    </source>
</evidence>
<feature type="domain" description="OmpR/PhoB-type" evidence="5">
    <location>
        <begin position="125"/>
        <end position="223"/>
    </location>
</feature>
<evidence type="ECO:0000256" key="3">
    <source>
        <dbReference type="PROSITE-ProRule" id="PRU01091"/>
    </source>
</evidence>
<keyword evidence="1 3" id="KW-0238">DNA-binding</keyword>
<evidence type="ECO:0000313" key="6">
    <source>
        <dbReference type="EMBL" id="MBY8821627.1"/>
    </source>
</evidence>
<protein>
    <submittedName>
        <fullName evidence="6">Response regulator transcription factor</fullName>
    </submittedName>
</protein>
<dbReference type="Pfam" id="PF00486">
    <property type="entry name" value="Trans_reg_C"/>
    <property type="match status" value="1"/>
</dbReference>
<accession>A0ABS7PMD2</accession>
<dbReference type="Gene3D" id="6.10.250.690">
    <property type="match status" value="1"/>
</dbReference>
<dbReference type="Proteomes" id="UP000706039">
    <property type="component" value="Unassembled WGS sequence"/>
</dbReference>
<dbReference type="SMART" id="SM00448">
    <property type="entry name" value="REC"/>
    <property type="match status" value="1"/>
</dbReference>
<dbReference type="InterPro" id="IPR039420">
    <property type="entry name" value="WalR-like"/>
</dbReference>
<dbReference type="Pfam" id="PF00072">
    <property type="entry name" value="Response_reg"/>
    <property type="match status" value="1"/>
</dbReference>
<proteinExistence type="predicted"/>
<sequence length="226" mass="24291">MSTTRILLVDDEPSLLAVLEPVLAAAGYAVSVASTGMSALAQVNDDRPDVILLDLGLPDMDGKDVIRSLRGLEGVPIIVISARHQEAEKIAALDEGADDYVDKPFEIGELMARIRAALRRHSRQPATFSAGPLAIDFATRIVSLDGDVLKLSPKEYELLRTLALSAGQVVTHKRLLAAGWGASATDTQYLRVYISLLRQKIEEDPADPEILLTEPGVGYRLAAPVG</sequence>
<dbReference type="Gene3D" id="1.10.10.10">
    <property type="entry name" value="Winged helix-like DNA-binding domain superfamily/Winged helix DNA-binding domain"/>
    <property type="match status" value="1"/>
</dbReference>
<reference evidence="6 7" key="1">
    <citation type="submission" date="2021-08" db="EMBL/GenBank/DDBJ databases">
        <authorList>
            <person name="Tuo L."/>
        </authorList>
    </citation>
    <scope>NUCLEOTIDE SEQUENCE [LARGE SCALE GENOMIC DNA]</scope>
    <source>
        <strain evidence="6 7">JCM 31229</strain>
    </source>
</reference>
<dbReference type="SUPFAM" id="SSF52172">
    <property type="entry name" value="CheY-like"/>
    <property type="match status" value="1"/>
</dbReference>
<dbReference type="CDD" id="cd00383">
    <property type="entry name" value="trans_reg_C"/>
    <property type="match status" value="1"/>
</dbReference>
<dbReference type="PANTHER" id="PTHR48111">
    <property type="entry name" value="REGULATOR OF RPOS"/>
    <property type="match status" value="1"/>
</dbReference>
<feature type="DNA-binding region" description="OmpR/PhoB-type" evidence="3">
    <location>
        <begin position="125"/>
        <end position="223"/>
    </location>
</feature>
<feature type="domain" description="Response regulatory" evidence="4">
    <location>
        <begin position="5"/>
        <end position="118"/>
    </location>
</feature>
<evidence type="ECO:0000259" key="4">
    <source>
        <dbReference type="PROSITE" id="PS50110"/>
    </source>
</evidence>
<evidence type="ECO:0000256" key="2">
    <source>
        <dbReference type="PROSITE-ProRule" id="PRU00169"/>
    </source>
</evidence>
<dbReference type="EMBL" id="JAINVV010000003">
    <property type="protein sequence ID" value="MBY8821627.1"/>
    <property type="molecule type" value="Genomic_DNA"/>
</dbReference>
<keyword evidence="2" id="KW-0597">Phosphoprotein</keyword>
<dbReference type="InterPro" id="IPR036388">
    <property type="entry name" value="WH-like_DNA-bd_sf"/>
</dbReference>
<dbReference type="PANTHER" id="PTHR48111:SF50">
    <property type="entry name" value="KDP OPERON TRANSCRIPTIONAL REGULATORY PROTEIN KDPE"/>
    <property type="match status" value="1"/>
</dbReference>
<keyword evidence="7" id="KW-1185">Reference proteome</keyword>
<evidence type="ECO:0000256" key="1">
    <source>
        <dbReference type="ARBA" id="ARBA00023125"/>
    </source>
</evidence>
<organism evidence="6 7">
    <name type="scientific">Sphingomonas colocasiae</name>
    <dbReference type="NCBI Taxonomy" id="1848973"/>
    <lineage>
        <taxon>Bacteria</taxon>
        <taxon>Pseudomonadati</taxon>
        <taxon>Pseudomonadota</taxon>
        <taxon>Alphaproteobacteria</taxon>
        <taxon>Sphingomonadales</taxon>
        <taxon>Sphingomonadaceae</taxon>
        <taxon>Sphingomonas</taxon>
    </lineage>
</organism>
<dbReference type="Gene3D" id="3.40.50.2300">
    <property type="match status" value="1"/>
</dbReference>
<comment type="caution">
    <text evidence="6">The sequence shown here is derived from an EMBL/GenBank/DDBJ whole genome shotgun (WGS) entry which is preliminary data.</text>
</comment>